<dbReference type="SUPFAM" id="SSF101936">
    <property type="entry name" value="DNA-binding pseudobarrel domain"/>
    <property type="match status" value="1"/>
</dbReference>
<reference evidence="7 8" key="1">
    <citation type="journal article" date="2022" name="Nat. Genet.">
        <title>Improved pea reference genome and pan-genome highlight genomic features and evolutionary characteristics.</title>
        <authorList>
            <person name="Yang T."/>
            <person name="Liu R."/>
            <person name="Luo Y."/>
            <person name="Hu S."/>
            <person name="Wang D."/>
            <person name="Wang C."/>
            <person name="Pandey M.K."/>
            <person name="Ge S."/>
            <person name="Xu Q."/>
            <person name="Li N."/>
            <person name="Li G."/>
            <person name="Huang Y."/>
            <person name="Saxena R.K."/>
            <person name="Ji Y."/>
            <person name="Li M."/>
            <person name="Yan X."/>
            <person name="He Y."/>
            <person name="Liu Y."/>
            <person name="Wang X."/>
            <person name="Xiang C."/>
            <person name="Varshney R.K."/>
            <person name="Ding H."/>
            <person name="Gao S."/>
            <person name="Zong X."/>
        </authorList>
    </citation>
    <scope>NUCLEOTIDE SEQUENCE [LARGE SCALE GENOMIC DNA]</scope>
    <source>
        <strain evidence="7 8">cv. Zhongwan 6</strain>
    </source>
</reference>
<dbReference type="EMBL" id="JAMSHJ010000002">
    <property type="protein sequence ID" value="KAI5435899.1"/>
    <property type="molecule type" value="Genomic_DNA"/>
</dbReference>
<dbReference type="Proteomes" id="UP001058974">
    <property type="component" value="Chromosome 2"/>
</dbReference>
<dbReference type="InterPro" id="IPR015300">
    <property type="entry name" value="DNA-bd_pseudobarrel_sf"/>
</dbReference>
<evidence type="ECO:0000313" key="7">
    <source>
        <dbReference type="EMBL" id="KAI5435899.1"/>
    </source>
</evidence>
<evidence type="ECO:0000259" key="6">
    <source>
        <dbReference type="Pfam" id="PF02362"/>
    </source>
</evidence>
<keyword evidence="5" id="KW-0539">Nucleus</keyword>
<keyword evidence="8" id="KW-1185">Reference proteome</keyword>
<dbReference type="InterPro" id="IPR003340">
    <property type="entry name" value="B3_DNA-bd"/>
</dbReference>
<evidence type="ECO:0000256" key="2">
    <source>
        <dbReference type="ARBA" id="ARBA00023015"/>
    </source>
</evidence>
<keyword evidence="3" id="KW-0238">DNA-binding</keyword>
<dbReference type="GO" id="GO:0003677">
    <property type="term" value="F:DNA binding"/>
    <property type="evidence" value="ECO:0007669"/>
    <property type="project" value="UniProtKB-KW"/>
</dbReference>
<dbReference type="GO" id="GO:0005634">
    <property type="term" value="C:nucleus"/>
    <property type="evidence" value="ECO:0007669"/>
    <property type="project" value="UniProtKB-SubCell"/>
</dbReference>
<dbReference type="Gene3D" id="2.40.330.10">
    <property type="entry name" value="DNA-binding pseudobarrel domain"/>
    <property type="match status" value="1"/>
</dbReference>
<dbReference type="CDD" id="cd10017">
    <property type="entry name" value="B3_DNA"/>
    <property type="match status" value="1"/>
</dbReference>
<evidence type="ECO:0000313" key="8">
    <source>
        <dbReference type="Proteomes" id="UP001058974"/>
    </source>
</evidence>
<dbReference type="AlphaFoldDB" id="A0A9D4YB12"/>
<feature type="domain" description="TF-B3" evidence="6">
    <location>
        <begin position="50"/>
        <end position="115"/>
    </location>
</feature>
<evidence type="ECO:0000256" key="3">
    <source>
        <dbReference type="ARBA" id="ARBA00023125"/>
    </source>
</evidence>
<dbReference type="Pfam" id="PF02362">
    <property type="entry name" value="B3"/>
    <property type="match status" value="1"/>
</dbReference>
<evidence type="ECO:0000256" key="4">
    <source>
        <dbReference type="ARBA" id="ARBA00023163"/>
    </source>
</evidence>
<organism evidence="7 8">
    <name type="scientific">Pisum sativum</name>
    <name type="common">Garden pea</name>
    <name type="synonym">Lathyrus oleraceus</name>
    <dbReference type="NCBI Taxonomy" id="3888"/>
    <lineage>
        <taxon>Eukaryota</taxon>
        <taxon>Viridiplantae</taxon>
        <taxon>Streptophyta</taxon>
        <taxon>Embryophyta</taxon>
        <taxon>Tracheophyta</taxon>
        <taxon>Spermatophyta</taxon>
        <taxon>Magnoliopsida</taxon>
        <taxon>eudicotyledons</taxon>
        <taxon>Gunneridae</taxon>
        <taxon>Pentapetalae</taxon>
        <taxon>rosids</taxon>
        <taxon>fabids</taxon>
        <taxon>Fabales</taxon>
        <taxon>Fabaceae</taxon>
        <taxon>Papilionoideae</taxon>
        <taxon>50 kb inversion clade</taxon>
        <taxon>NPAAA clade</taxon>
        <taxon>Hologalegina</taxon>
        <taxon>IRL clade</taxon>
        <taxon>Fabeae</taxon>
        <taxon>Lathyrus</taxon>
    </lineage>
</organism>
<comment type="caution">
    <text evidence="7">The sequence shown here is derived from an EMBL/GenBank/DDBJ whole genome shotgun (WGS) entry which is preliminary data.</text>
</comment>
<proteinExistence type="predicted"/>
<sequence length="193" mass="21943">SIIHKKSFFTMLLLHPLTVFLLFCYTISTIVDNLPTKLSLNAESRNVFPDHEDSTEITIFDMLRNSSQFNHVGVKNNSYILRGGWPKFWKKKNLAVGDTLIFMRDTNSRYIISIKRAFKPSATVGPYQSIVRRYQGSVNTVEDALGHIMGGNVFQVLFHPSVCSYLVDSHRIGLSRAIGYVNHMRVNYLGRAA</sequence>
<evidence type="ECO:0000256" key="5">
    <source>
        <dbReference type="ARBA" id="ARBA00023242"/>
    </source>
</evidence>
<name>A0A9D4YB12_PEA</name>
<dbReference type="Gramene" id="Psat02G0235700-T1">
    <property type="protein sequence ID" value="KAI5435899.1"/>
    <property type="gene ID" value="KIW84_022357"/>
</dbReference>
<protein>
    <recommendedName>
        <fullName evidence="6">TF-B3 domain-containing protein</fullName>
    </recommendedName>
</protein>
<gene>
    <name evidence="7" type="ORF">KIW84_022357</name>
</gene>
<feature type="non-terminal residue" evidence="7">
    <location>
        <position position="1"/>
    </location>
</feature>
<comment type="subcellular location">
    <subcellularLocation>
        <location evidence="1">Nucleus</location>
    </subcellularLocation>
</comment>
<accession>A0A9D4YB12</accession>
<evidence type="ECO:0000256" key="1">
    <source>
        <dbReference type="ARBA" id="ARBA00004123"/>
    </source>
</evidence>
<keyword evidence="2" id="KW-0805">Transcription regulation</keyword>
<keyword evidence="4" id="KW-0804">Transcription</keyword>